<keyword evidence="1" id="KW-0472">Membrane</keyword>
<reference evidence="3 4" key="1">
    <citation type="journal article" date="2012" name="New Phytol.">
        <title>Insight into trade-off between wood decay and parasitism from the genome of a fungal forest pathogen.</title>
        <authorList>
            <person name="Olson A."/>
            <person name="Aerts A."/>
            <person name="Asiegbu F."/>
            <person name="Belbahri L."/>
            <person name="Bouzid O."/>
            <person name="Broberg A."/>
            <person name="Canback B."/>
            <person name="Coutinho P.M."/>
            <person name="Cullen D."/>
            <person name="Dalman K."/>
            <person name="Deflorio G."/>
            <person name="van Diepen L.T."/>
            <person name="Dunand C."/>
            <person name="Duplessis S."/>
            <person name="Durling M."/>
            <person name="Gonthier P."/>
            <person name="Grimwood J."/>
            <person name="Fossdal C.G."/>
            <person name="Hansson D."/>
            <person name="Henrissat B."/>
            <person name="Hietala A."/>
            <person name="Himmelstrand K."/>
            <person name="Hoffmeister D."/>
            <person name="Hogberg N."/>
            <person name="James T.Y."/>
            <person name="Karlsson M."/>
            <person name="Kohler A."/>
            <person name="Kues U."/>
            <person name="Lee Y.H."/>
            <person name="Lin Y.C."/>
            <person name="Lind M."/>
            <person name="Lindquist E."/>
            <person name="Lombard V."/>
            <person name="Lucas S."/>
            <person name="Lunden K."/>
            <person name="Morin E."/>
            <person name="Murat C."/>
            <person name="Park J."/>
            <person name="Raffaello T."/>
            <person name="Rouze P."/>
            <person name="Salamov A."/>
            <person name="Schmutz J."/>
            <person name="Solheim H."/>
            <person name="Stahlberg J."/>
            <person name="Velez H."/>
            <person name="de Vries R.P."/>
            <person name="Wiebenga A."/>
            <person name="Woodward S."/>
            <person name="Yakovlev I."/>
            <person name="Garbelotto M."/>
            <person name="Martin F."/>
            <person name="Grigoriev I.V."/>
            <person name="Stenlid J."/>
        </authorList>
    </citation>
    <scope>NUCLEOTIDE SEQUENCE [LARGE SCALE GENOMIC DNA]</scope>
    <source>
        <strain evidence="3 4">TC 32-1</strain>
    </source>
</reference>
<feature type="transmembrane region" description="Helical" evidence="1">
    <location>
        <begin position="92"/>
        <end position="114"/>
    </location>
</feature>
<feature type="signal peptide" evidence="2">
    <location>
        <begin position="1"/>
        <end position="31"/>
    </location>
</feature>
<dbReference type="PROSITE" id="PS51257">
    <property type="entry name" value="PROKAR_LIPOPROTEIN"/>
    <property type="match status" value="1"/>
</dbReference>
<evidence type="ECO:0000313" key="3">
    <source>
        <dbReference type="EMBL" id="ETW83941.1"/>
    </source>
</evidence>
<evidence type="ECO:0000256" key="1">
    <source>
        <dbReference type="SAM" id="Phobius"/>
    </source>
</evidence>
<dbReference type="AlphaFoldDB" id="W4KFW1"/>
<keyword evidence="4" id="KW-1185">Reference proteome</keyword>
<organism evidence="3 4">
    <name type="scientific">Heterobasidion irregulare (strain TC 32-1)</name>
    <dbReference type="NCBI Taxonomy" id="747525"/>
    <lineage>
        <taxon>Eukaryota</taxon>
        <taxon>Fungi</taxon>
        <taxon>Dikarya</taxon>
        <taxon>Basidiomycota</taxon>
        <taxon>Agaricomycotina</taxon>
        <taxon>Agaricomycetes</taxon>
        <taxon>Russulales</taxon>
        <taxon>Bondarzewiaceae</taxon>
        <taxon>Heterobasidion</taxon>
        <taxon>Heterobasidion annosum species complex</taxon>
    </lineage>
</organism>
<dbReference type="HOGENOM" id="CLU_2073456_0_0_1"/>
<dbReference type="KEGG" id="hir:HETIRDRAFT_313600"/>
<protein>
    <submittedName>
        <fullName evidence="3">Uncharacterized protein</fullName>
    </submittedName>
</protein>
<dbReference type="InParanoid" id="W4KFW1"/>
<evidence type="ECO:0000256" key="2">
    <source>
        <dbReference type="SAM" id="SignalP"/>
    </source>
</evidence>
<gene>
    <name evidence="3" type="ORF">HETIRDRAFT_313600</name>
</gene>
<feature type="chain" id="PRO_5004845367" evidence="2">
    <location>
        <begin position="32"/>
        <end position="118"/>
    </location>
</feature>
<accession>W4KFW1</accession>
<keyword evidence="1" id="KW-1133">Transmembrane helix</keyword>
<dbReference type="Proteomes" id="UP000030671">
    <property type="component" value="Unassembled WGS sequence"/>
</dbReference>
<dbReference type="GeneID" id="20670048"/>
<dbReference type="RefSeq" id="XP_009543668.1">
    <property type="nucleotide sequence ID" value="XM_009545373.1"/>
</dbReference>
<proteinExistence type="predicted"/>
<sequence>MSVWRLESSLTLSRRFALSLVLALSCSVCTPDMLLTCHPTHYLVDSTLADCRYPGDSFRPLCPMPVPSDILGSHCTASLIYRVSFGLLLVRYIHPSVLCTLMSVLLYSYVWFLVGFAR</sequence>
<keyword evidence="2" id="KW-0732">Signal</keyword>
<name>W4KFW1_HETIT</name>
<evidence type="ECO:0000313" key="4">
    <source>
        <dbReference type="Proteomes" id="UP000030671"/>
    </source>
</evidence>
<dbReference type="EMBL" id="KI925456">
    <property type="protein sequence ID" value="ETW83941.1"/>
    <property type="molecule type" value="Genomic_DNA"/>
</dbReference>
<keyword evidence="1" id="KW-0812">Transmembrane</keyword>